<comment type="caution">
    <text evidence="2">The sequence shown here is derived from an EMBL/GenBank/DDBJ whole genome shotgun (WGS) entry which is preliminary data.</text>
</comment>
<evidence type="ECO:0000256" key="1">
    <source>
        <dbReference type="SAM" id="Phobius"/>
    </source>
</evidence>
<feature type="transmembrane region" description="Helical" evidence="1">
    <location>
        <begin position="40"/>
        <end position="58"/>
    </location>
</feature>
<reference evidence="2 3" key="1">
    <citation type="journal article" date="2019" name="Int. J. Syst. Evol. Microbiol.">
        <title>The Global Catalogue of Microorganisms (GCM) 10K type strain sequencing project: providing services to taxonomists for standard genome sequencing and annotation.</title>
        <authorList>
            <consortium name="The Broad Institute Genomics Platform"/>
            <consortium name="The Broad Institute Genome Sequencing Center for Infectious Disease"/>
            <person name="Wu L."/>
            <person name="Ma J."/>
        </authorList>
    </citation>
    <scope>NUCLEOTIDE SEQUENCE [LARGE SCALE GENOMIC DNA]</scope>
    <source>
        <strain evidence="2 3">JCM 17504</strain>
    </source>
</reference>
<gene>
    <name evidence="2" type="ORF">GCM10025751_49610</name>
</gene>
<protein>
    <recommendedName>
        <fullName evidence="4">PEP-CTERM protein-sorting domain-containing protein</fullName>
    </recommendedName>
</protein>
<keyword evidence="1" id="KW-1133">Transmembrane helix</keyword>
<dbReference type="Proteomes" id="UP001501729">
    <property type="component" value="Unassembled WGS sequence"/>
</dbReference>
<keyword evidence="1" id="KW-0472">Membrane</keyword>
<feature type="transmembrane region" description="Helical" evidence="1">
    <location>
        <begin position="12"/>
        <end position="34"/>
    </location>
</feature>
<dbReference type="EMBL" id="BAABKX010000022">
    <property type="protein sequence ID" value="GAA5062351.1"/>
    <property type="molecule type" value="Genomic_DNA"/>
</dbReference>
<organism evidence="2 3">
    <name type="scientific">Haladaptatus pallidirubidus</name>
    <dbReference type="NCBI Taxonomy" id="1008152"/>
    <lineage>
        <taxon>Archaea</taxon>
        <taxon>Methanobacteriati</taxon>
        <taxon>Methanobacteriota</taxon>
        <taxon>Stenosarchaea group</taxon>
        <taxon>Halobacteria</taxon>
        <taxon>Halobacteriales</taxon>
        <taxon>Haladaptataceae</taxon>
        <taxon>Haladaptatus</taxon>
    </lineage>
</organism>
<dbReference type="AlphaFoldDB" id="A0AAV3UP80"/>
<keyword evidence="3" id="KW-1185">Reference proteome</keyword>
<keyword evidence="1" id="KW-0812">Transmembrane</keyword>
<evidence type="ECO:0000313" key="2">
    <source>
        <dbReference type="EMBL" id="GAA5062351.1"/>
    </source>
</evidence>
<accession>A0AAV3UP80</accession>
<name>A0AAV3UP80_9EURY</name>
<proteinExistence type="predicted"/>
<evidence type="ECO:0008006" key="4">
    <source>
        <dbReference type="Google" id="ProtNLM"/>
    </source>
</evidence>
<sequence length="65" mass="7275">MQSLLSLDENSKIYLFALVLFVGGFALAFTNASIPFPDGSMYEVLTIIGVASLLILLFRQRRRHV</sequence>
<evidence type="ECO:0000313" key="3">
    <source>
        <dbReference type="Proteomes" id="UP001501729"/>
    </source>
</evidence>